<dbReference type="AlphaFoldDB" id="G8PBU3"/>
<evidence type="ECO:0000313" key="4">
    <source>
        <dbReference type="EMBL" id="AEV96001.1"/>
    </source>
</evidence>
<evidence type="ECO:0000313" key="5">
    <source>
        <dbReference type="Proteomes" id="UP000005444"/>
    </source>
</evidence>
<keyword evidence="5" id="KW-1185">Reference proteome</keyword>
<protein>
    <submittedName>
        <fullName evidence="4">Transcriptional regulator, TetR family</fullName>
    </submittedName>
</protein>
<dbReference type="Proteomes" id="UP000005444">
    <property type="component" value="Chromosome"/>
</dbReference>
<dbReference type="PATRIC" id="fig|701521.8.peg.1690"/>
<dbReference type="HOGENOM" id="CLU_087539_3_2_9"/>
<dbReference type="InterPro" id="IPR009057">
    <property type="entry name" value="Homeodomain-like_sf"/>
</dbReference>
<dbReference type="InterPro" id="IPR050624">
    <property type="entry name" value="HTH-type_Tx_Regulator"/>
</dbReference>
<dbReference type="PANTHER" id="PTHR43479">
    <property type="entry name" value="ACREF/ENVCD OPERON REPRESSOR-RELATED"/>
    <property type="match status" value="1"/>
</dbReference>
<feature type="DNA-binding region" description="H-T-H motif" evidence="2">
    <location>
        <begin position="31"/>
        <end position="50"/>
    </location>
</feature>
<proteinExistence type="predicted"/>
<dbReference type="InterPro" id="IPR001647">
    <property type="entry name" value="HTH_TetR"/>
</dbReference>
<evidence type="ECO:0000259" key="3">
    <source>
        <dbReference type="PROSITE" id="PS50977"/>
    </source>
</evidence>
<dbReference type="STRING" id="701521.PECL_1788"/>
<keyword evidence="1 2" id="KW-0238">DNA-binding</keyword>
<dbReference type="KEGG" id="pce:PECL_1788"/>
<dbReference type="GO" id="GO:0003677">
    <property type="term" value="F:DNA binding"/>
    <property type="evidence" value="ECO:0007669"/>
    <property type="project" value="UniProtKB-UniRule"/>
</dbReference>
<name>G8PBU3_PEDCP</name>
<accession>G8PBU3</accession>
<dbReference type="PROSITE" id="PS50977">
    <property type="entry name" value="HTH_TETR_2"/>
    <property type="match status" value="1"/>
</dbReference>
<dbReference type="Gene3D" id="1.10.357.10">
    <property type="entry name" value="Tetracycline Repressor, domain 2"/>
    <property type="match status" value="1"/>
</dbReference>
<evidence type="ECO:0000256" key="2">
    <source>
        <dbReference type="PROSITE-ProRule" id="PRU00335"/>
    </source>
</evidence>
<reference evidence="4 5" key="1">
    <citation type="journal article" date="2012" name="J. Bacteriol.">
        <title>Complete Genome Sequence of the Beer Spoilage Organism Pediococcus claussenii ATCC BAA-344T.</title>
        <authorList>
            <person name="Pittet V."/>
            <person name="Abegunde T."/>
            <person name="Marfleet T."/>
            <person name="Haakensen M."/>
            <person name="Morrow K."/>
            <person name="Jayaprakash T."/>
            <person name="Schroeder K."/>
            <person name="Trost B."/>
            <person name="Byrns S."/>
            <person name="Bergsveinson J."/>
            <person name="Kusalik A."/>
            <person name="Ziola B."/>
        </authorList>
    </citation>
    <scope>NUCLEOTIDE SEQUENCE [LARGE SCALE GENOMIC DNA]</scope>
    <source>
        <strain evidence="4 5">ATCC BAA-344</strain>
    </source>
</reference>
<dbReference type="RefSeq" id="WP_014216195.1">
    <property type="nucleotide sequence ID" value="NC_016605.1"/>
</dbReference>
<dbReference type="EMBL" id="CP003137">
    <property type="protein sequence ID" value="AEV96001.1"/>
    <property type="molecule type" value="Genomic_DNA"/>
</dbReference>
<dbReference type="Pfam" id="PF00440">
    <property type="entry name" value="TetR_N"/>
    <property type="match status" value="1"/>
</dbReference>
<dbReference type="PANTHER" id="PTHR43479:SF16">
    <property type="entry name" value="HTH TETR-TYPE DOMAIN-CONTAINING PROTEIN"/>
    <property type="match status" value="1"/>
</dbReference>
<sequence length="197" mass="22955">MGTQIKLKRTQMDLVRALWSLLNHKTLEKITIDDLCQEAMIHRSTFYRYYHSKYDLVRDMLAYMTFKHFKSNENIKDDRDIIQGLISLVTSDPVALRNITINNEYYDSYTTLVDIVSSIVQEELLESDHSDEALTDFPMFKSMVHSPNPVLAIHIFSGAILTVIVEWLKIENTSTKELNDMVHDVMCQFNIVEEEES</sequence>
<gene>
    <name evidence="4" type="ordered locus">PECL_1788</name>
</gene>
<organism evidence="4 5">
    <name type="scientific">Pediococcus claussenii (strain ATCC BAA-344 / DSM 14800 / JCM 18046 / KCTC 3811 / LMG 21948 / P06)</name>
    <dbReference type="NCBI Taxonomy" id="701521"/>
    <lineage>
        <taxon>Bacteria</taxon>
        <taxon>Bacillati</taxon>
        <taxon>Bacillota</taxon>
        <taxon>Bacilli</taxon>
        <taxon>Lactobacillales</taxon>
        <taxon>Lactobacillaceae</taxon>
        <taxon>Pediococcus</taxon>
    </lineage>
</organism>
<evidence type="ECO:0000256" key="1">
    <source>
        <dbReference type="ARBA" id="ARBA00023125"/>
    </source>
</evidence>
<dbReference type="eggNOG" id="COG1309">
    <property type="taxonomic scope" value="Bacteria"/>
</dbReference>
<dbReference type="SUPFAM" id="SSF46689">
    <property type="entry name" value="Homeodomain-like"/>
    <property type="match status" value="1"/>
</dbReference>
<feature type="domain" description="HTH tetR-type" evidence="3">
    <location>
        <begin position="8"/>
        <end position="68"/>
    </location>
</feature>